<gene>
    <name evidence="3" type="ORF">ADH67_03665</name>
</gene>
<organism evidence="3 4">
    <name type="scientific">Turicimonas muris</name>
    <dbReference type="NCBI Taxonomy" id="1796652"/>
    <lineage>
        <taxon>Bacteria</taxon>
        <taxon>Pseudomonadati</taxon>
        <taxon>Pseudomonadota</taxon>
        <taxon>Betaproteobacteria</taxon>
        <taxon>Burkholderiales</taxon>
        <taxon>Sutterellaceae</taxon>
        <taxon>Turicimonas</taxon>
    </lineage>
</organism>
<evidence type="ECO:0000313" key="3">
    <source>
        <dbReference type="EMBL" id="OXE50115.1"/>
    </source>
</evidence>
<proteinExistence type="predicted"/>
<dbReference type="Gene3D" id="3.30.300.30">
    <property type="match status" value="1"/>
</dbReference>
<dbReference type="Pfam" id="PF00501">
    <property type="entry name" value="AMP-binding"/>
    <property type="match status" value="1"/>
</dbReference>
<evidence type="ECO:0000259" key="1">
    <source>
        <dbReference type="Pfam" id="PF00501"/>
    </source>
</evidence>
<evidence type="ECO:0000259" key="2">
    <source>
        <dbReference type="Pfam" id="PF13193"/>
    </source>
</evidence>
<feature type="domain" description="AMP-dependent synthetase/ligase" evidence="1">
    <location>
        <begin position="105"/>
        <end position="304"/>
    </location>
</feature>
<dbReference type="PANTHER" id="PTHR43201:SF32">
    <property type="entry name" value="2-SUCCINYLBENZOATE--COA LIGASE, CHLOROPLASTIC_PEROXISOMAL"/>
    <property type="match status" value="1"/>
</dbReference>
<dbReference type="GO" id="GO:0031956">
    <property type="term" value="F:medium-chain fatty acid-CoA ligase activity"/>
    <property type="evidence" value="ECO:0007669"/>
    <property type="project" value="TreeGrafter"/>
</dbReference>
<keyword evidence="4" id="KW-1185">Reference proteome</keyword>
<protein>
    <submittedName>
        <fullName evidence="3">O-succinylbenzoate--CoA ligase</fullName>
    </submittedName>
</protein>
<keyword evidence="3" id="KW-0436">Ligase</keyword>
<dbReference type="AlphaFoldDB" id="A0A227KR93"/>
<dbReference type="InterPro" id="IPR042099">
    <property type="entry name" value="ANL_N_sf"/>
</dbReference>
<accession>A0A227KR93</accession>
<dbReference type="Gene3D" id="3.40.50.12780">
    <property type="entry name" value="N-terminal domain of ligase-like"/>
    <property type="match status" value="1"/>
</dbReference>
<dbReference type="InterPro" id="IPR020845">
    <property type="entry name" value="AMP-binding_CS"/>
</dbReference>
<dbReference type="Pfam" id="PF13193">
    <property type="entry name" value="AMP-binding_C"/>
    <property type="match status" value="1"/>
</dbReference>
<reference evidence="4" key="1">
    <citation type="submission" date="2017-05" db="EMBL/GenBank/DDBJ databases">
        <title>Improved OligoMM genomes.</title>
        <authorList>
            <person name="Garzetti D."/>
        </authorList>
    </citation>
    <scope>NUCLEOTIDE SEQUENCE [LARGE SCALE GENOMIC DNA]</scope>
    <source>
        <strain evidence="4">YL45</strain>
    </source>
</reference>
<dbReference type="SUPFAM" id="SSF56801">
    <property type="entry name" value="Acetyl-CoA synthetase-like"/>
    <property type="match status" value="1"/>
</dbReference>
<dbReference type="RefSeq" id="WP_066594779.1">
    <property type="nucleotide sequence ID" value="NZ_CAPEKW010000009.1"/>
</dbReference>
<dbReference type="PROSITE" id="PS00455">
    <property type="entry name" value="AMP_BINDING"/>
    <property type="match status" value="1"/>
</dbReference>
<evidence type="ECO:0000313" key="4">
    <source>
        <dbReference type="Proteomes" id="UP000214610"/>
    </source>
</evidence>
<feature type="domain" description="AMP-binding enzyme C-terminal" evidence="2">
    <location>
        <begin position="350"/>
        <end position="426"/>
    </location>
</feature>
<dbReference type="GO" id="GO:0006631">
    <property type="term" value="P:fatty acid metabolic process"/>
    <property type="evidence" value="ECO:0007669"/>
    <property type="project" value="TreeGrafter"/>
</dbReference>
<comment type="caution">
    <text evidence="3">The sequence shown here is derived from an EMBL/GenBank/DDBJ whole genome shotgun (WGS) entry which is preliminary data.</text>
</comment>
<sequence>MTLDLLSVRRAAEEFPQRLAIRRSLAEGGDLSFSQLAELVEQRIAEIEQEGRTKIYPLVVHPNTDSLVSVYALLELHTPILVLHPSLTETEKQRFLAQVDTFTDPLPEDTAIIVFTSGTTGKPKATILTRKALISSAQSSAKNIPLEEGDVWQLSIAPARIGGFSIVSRSLIARTAISFAPKFSAKAYTESWDRDGVTLSSIVPTMLIKVLEDCPEWRPSKNFKTFLVGGAATSDKSRKLAFERHLPLVMTYGMTETASNVVSTPFEMRYSITKGNGKINPGAEIKIVDGRVLIRGPMLLEGYWGRETKDENGWFDSGDLGHIDEEGYVYVKGRAKDVILSGGDNVYPQEVEEALENIPGIKQALVLGKPDETWGAIVTALLVPENEASKPEAKDIVFGLSNVLATYKSPRLISWVRQLPVNASGKLNRRPEVLEGLTFEVLHYTAKNK</sequence>
<dbReference type="EMBL" id="NHMP01000002">
    <property type="protein sequence ID" value="OXE50115.1"/>
    <property type="molecule type" value="Genomic_DNA"/>
</dbReference>
<name>A0A227KR93_9BURK</name>
<dbReference type="InterPro" id="IPR045851">
    <property type="entry name" value="AMP-bd_C_sf"/>
</dbReference>
<dbReference type="PANTHER" id="PTHR43201">
    <property type="entry name" value="ACYL-COA SYNTHETASE"/>
    <property type="match status" value="1"/>
</dbReference>
<dbReference type="Proteomes" id="UP000214610">
    <property type="component" value="Unassembled WGS sequence"/>
</dbReference>
<dbReference type="InterPro" id="IPR000873">
    <property type="entry name" value="AMP-dep_synth/lig_dom"/>
</dbReference>
<dbReference type="InterPro" id="IPR025110">
    <property type="entry name" value="AMP-bd_C"/>
</dbReference>